<proteinExistence type="predicted"/>
<dbReference type="GO" id="GO:0046872">
    <property type="term" value="F:metal ion binding"/>
    <property type="evidence" value="ECO:0007669"/>
    <property type="project" value="InterPro"/>
</dbReference>
<evidence type="ECO:0000259" key="1">
    <source>
        <dbReference type="Pfam" id="PF02915"/>
    </source>
</evidence>
<dbReference type="PANTHER" id="PTHR33531">
    <property type="entry name" value="RUBRERYTHRIN SUBFAMILY"/>
    <property type="match status" value="1"/>
</dbReference>
<dbReference type="RefSeq" id="WP_162368904.1">
    <property type="nucleotide sequence ID" value="NZ_JAAEEH010000001.1"/>
</dbReference>
<reference evidence="2 3" key="1">
    <citation type="submission" date="2020-01" db="EMBL/GenBank/DDBJ databases">
        <title>Anaeroalcalibacter tamaniensis gen. nov., sp. nov., moderately halophilic strictly anaerobic fermenter bacterium from mud volcano of Taman peninsula.</title>
        <authorList>
            <person name="Frolova A."/>
            <person name="Merkel A.Y."/>
            <person name="Slobodkin A.I."/>
        </authorList>
    </citation>
    <scope>NUCLEOTIDE SEQUENCE [LARGE SCALE GENOMIC DNA]</scope>
    <source>
        <strain evidence="2 3">F-3ap</strain>
    </source>
</reference>
<protein>
    <submittedName>
        <fullName evidence="2">Ferritin family protein</fullName>
    </submittedName>
</protein>
<dbReference type="PANTHER" id="PTHR33531:SF7">
    <property type="entry name" value="HYPOTHETICAL MEMBRANE PROTEIN, CONSERVED"/>
    <property type="match status" value="1"/>
</dbReference>
<keyword evidence="3" id="KW-1185">Reference proteome</keyword>
<dbReference type="AlphaFoldDB" id="A0A7X5HTB3"/>
<dbReference type="Proteomes" id="UP000461585">
    <property type="component" value="Unassembled WGS sequence"/>
</dbReference>
<feature type="domain" description="Rubrerythrin diiron-binding" evidence="1">
    <location>
        <begin position="9"/>
        <end position="150"/>
    </location>
</feature>
<gene>
    <name evidence="2" type="ORF">GXN74_00245</name>
</gene>
<dbReference type="GO" id="GO:0016491">
    <property type="term" value="F:oxidoreductase activity"/>
    <property type="evidence" value="ECO:0007669"/>
    <property type="project" value="InterPro"/>
</dbReference>
<evidence type="ECO:0000313" key="3">
    <source>
        <dbReference type="Proteomes" id="UP000461585"/>
    </source>
</evidence>
<evidence type="ECO:0000313" key="2">
    <source>
        <dbReference type="EMBL" id="NDL66175.1"/>
    </source>
</evidence>
<dbReference type="Gene3D" id="1.20.1260.10">
    <property type="match status" value="1"/>
</dbReference>
<accession>A0A7X5HTB3</accession>
<dbReference type="Pfam" id="PF02915">
    <property type="entry name" value="Rubrerythrin"/>
    <property type="match status" value="1"/>
</dbReference>
<dbReference type="SUPFAM" id="SSF47240">
    <property type="entry name" value="Ferritin-like"/>
    <property type="match status" value="1"/>
</dbReference>
<sequence length="155" mass="18164">METNFSELELITLAISMEEEGVKFYTDYAKKTTGELKEILLGLADDEKRHVHIFQKMYDEMKKGQESEEYLFDENVKEYFHSFAKSEAFSREPKVVSTVKGALLVGVETEKATVDYYKNLMKYIQGDAKDVLGRMIKEEVSHMERLKELYDNYQE</sequence>
<comment type="caution">
    <text evidence="2">The sequence shown here is derived from an EMBL/GenBank/DDBJ whole genome shotgun (WGS) entry which is preliminary data.</text>
</comment>
<dbReference type="InterPro" id="IPR003251">
    <property type="entry name" value="Rr_diiron-bd_dom"/>
</dbReference>
<dbReference type="InterPro" id="IPR012347">
    <property type="entry name" value="Ferritin-like"/>
</dbReference>
<dbReference type="CDD" id="cd01045">
    <property type="entry name" value="Ferritin_like_AB"/>
    <property type="match status" value="1"/>
</dbReference>
<organism evidence="2 3">
    <name type="scientific">Anaerotalea alkaliphila</name>
    <dbReference type="NCBI Taxonomy" id="2662126"/>
    <lineage>
        <taxon>Bacteria</taxon>
        <taxon>Bacillati</taxon>
        <taxon>Bacillota</taxon>
        <taxon>Clostridia</taxon>
        <taxon>Eubacteriales</taxon>
        <taxon>Anaerotalea</taxon>
    </lineage>
</organism>
<dbReference type="InterPro" id="IPR009078">
    <property type="entry name" value="Ferritin-like_SF"/>
</dbReference>
<dbReference type="EMBL" id="JAAEEH010000001">
    <property type="protein sequence ID" value="NDL66175.1"/>
    <property type="molecule type" value="Genomic_DNA"/>
</dbReference>
<name>A0A7X5HTB3_9FIRM</name>